<organism evidence="1 2">
    <name type="scientific">Amanita muscaria (strain Koide BX008)</name>
    <dbReference type="NCBI Taxonomy" id="946122"/>
    <lineage>
        <taxon>Eukaryota</taxon>
        <taxon>Fungi</taxon>
        <taxon>Dikarya</taxon>
        <taxon>Basidiomycota</taxon>
        <taxon>Agaricomycotina</taxon>
        <taxon>Agaricomycetes</taxon>
        <taxon>Agaricomycetidae</taxon>
        <taxon>Agaricales</taxon>
        <taxon>Pluteineae</taxon>
        <taxon>Amanitaceae</taxon>
        <taxon>Amanita</taxon>
    </lineage>
</organism>
<sequence length="487" mass="56271">MNISEKDLHTKLRKMRSLLKFDPFIDIYHKSFLDFLQDSSRSSQYHVSKQAGLKRYLELVVDSVVRHVSMVVEQPNRHERCRFSPKFKSIVGHYPPKIDLSVQDWQEALKPLLDLQDKVFNTAKPKPCRVTQVMRDLLLHLVLLQRRSDHIAAIHVPESHVNETVTEWIPAPITEAMQDIHETNLNGCLSALLSGLPKTNPIMVVDGAIIDRMSSLLAFDYAETAARVRSVSDAQKLIDLIDLLMNNECFLSQCGPDAAHKAVHLASKIYARVPILPLSPFLNKPACHFYQVGTPLEFICQTVLISNILDHNYIFPALSISDKSDKLQVGFGHVNEPTEPIYKWLKRSSPNFITRIRVMLEIARCIRYIHSMDIALYSYDMRSEYFFLDSNLSAKFMFQGLFVWWSREASIYDHENKGFLSECTYRANISAFANLFDEVCFNAHNEKRSNRIVKHARQLIERCRVQYPKRRPTMEGVVEEMETWNLT</sequence>
<evidence type="ECO:0008006" key="3">
    <source>
        <dbReference type="Google" id="ProtNLM"/>
    </source>
</evidence>
<dbReference type="Proteomes" id="UP000054549">
    <property type="component" value="Unassembled WGS sequence"/>
</dbReference>
<proteinExistence type="predicted"/>
<dbReference type="HOGENOM" id="CLU_652077_0_0_1"/>
<evidence type="ECO:0000313" key="2">
    <source>
        <dbReference type="Proteomes" id="UP000054549"/>
    </source>
</evidence>
<name>A0A0C2WMK3_AMAMK</name>
<gene>
    <name evidence="1" type="ORF">M378DRAFT_15901</name>
</gene>
<reference evidence="1 2" key="1">
    <citation type="submission" date="2014-04" db="EMBL/GenBank/DDBJ databases">
        <title>Evolutionary Origins and Diversification of the Mycorrhizal Mutualists.</title>
        <authorList>
            <consortium name="DOE Joint Genome Institute"/>
            <consortium name="Mycorrhizal Genomics Consortium"/>
            <person name="Kohler A."/>
            <person name="Kuo A."/>
            <person name="Nagy L.G."/>
            <person name="Floudas D."/>
            <person name="Copeland A."/>
            <person name="Barry K.W."/>
            <person name="Cichocki N."/>
            <person name="Veneault-Fourrey C."/>
            <person name="LaButti K."/>
            <person name="Lindquist E.A."/>
            <person name="Lipzen A."/>
            <person name="Lundell T."/>
            <person name="Morin E."/>
            <person name="Murat C."/>
            <person name="Riley R."/>
            <person name="Ohm R."/>
            <person name="Sun H."/>
            <person name="Tunlid A."/>
            <person name="Henrissat B."/>
            <person name="Grigoriev I.V."/>
            <person name="Hibbett D.S."/>
            <person name="Martin F."/>
        </authorList>
    </citation>
    <scope>NUCLEOTIDE SEQUENCE [LARGE SCALE GENOMIC DNA]</scope>
    <source>
        <strain evidence="1 2">Koide BX008</strain>
    </source>
</reference>
<dbReference type="OrthoDB" id="4062651at2759"/>
<evidence type="ECO:0000313" key="1">
    <source>
        <dbReference type="EMBL" id="KIL57941.1"/>
    </source>
</evidence>
<dbReference type="Gene3D" id="1.10.510.10">
    <property type="entry name" value="Transferase(Phosphotransferase) domain 1"/>
    <property type="match status" value="1"/>
</dbReference>
<dbReference type="AlphaFoldDB" id="A0A0C2WMK3"/>
<dbReference type="SUPFAM" id="SSF56112">
    <property type="entry name" value="Protein kinase-like (PK-like)"/>
    <property type="match status" value="1"/>
</dbReference>
<keyword evidence="2" id="KW-1185">Reference proteome</keyword>
<dbReference type="EMBL" id="KN818352">
    <property type="protein sequence ID" value="KIL57941.1"/>
    <property type="molecule type" value="Genomic_DNA"/>
</dbReference>
<dbReference type="InterPro" id="IPR011009">
    <property type="entry name" value="Kinase-like_dom_sf"/>
</dbReference>
<accession>A0A0C2WMK3</accession>
<dbReference type="InParanoid" id="A0A0C2WMK3"/>
<protein>
    <recommendedName>
        <fullName evidence="3">Protein kinase domain-containing protein</fullName>
    </recommendedName>
</protein>